<dbReference type="AlphaFoldDB" id="A0A124DXW7"/>
<reference evidence="3" key="2">
    <citation type="submission" date="2016-01" db="EMBL/GenBank/DDBJ databases">
        <title>Draft Genome Sequence of Paenibacillus amylolyticus Heshi-A3 that Was Isolated from Fermented Rice Bran with Aging Salted Mackerel, Which Was Named Heshiko as Traditional Fermented Seafood in Japan.</title>
        <authorList>
            <person name="Akuzawa S."/>
            <person name="Nakagawa J."/>
            <person name="Kanekatsu T."/>
            <person name="Kubota E."/>
            <person name="Ohtake R."/>
            <person name="Suzuki T."/>
            <person name="Kanesaki Y."/>
        </authorList>
    </citation>
    <scope>NUCLEOTIDE SEQUENCE [LARGE SCALE GENOMIC DNA]</scope>
    <source>
        <strain evidence="3">Heshi-A3</strain>
    </source>
</reference>
<dbReference type="EMBL" id="BCNV01000001">
    <property type="protein sequence ID" value="GAS82384.1"/>
    <property type="molecule type" value="Genomic_DNA"/>
</dbReference>
<accession>A0A124DXW7</accession>
<name>A0A124DXW7_PAEAM</name>
<sequence length="195" mass="21818">MKAIPKVNIDGLYLEDELVDDAFSGVVPFYAEPEPIVFDPEASEQPVEPDVPEEDEDEVEREIAGYIVGVPVPAGLFRPRFDLAAWEAYQDADPQESFPELWIEGLSQEEIDELTKPQPTEPTELDRFGEQLVQRELEALELKQQNEILGQQIVMRELEGADLKAQNEALGGQIVGLELRVLTVETQSKGDEANV</sequence>
<feature type="region of interest" description="Disordered" evidence="1">
    <location>
        <begin position="38"/>
        <end position="58"/>
    </location>
</feature>
<gene>
    <name evidence="2" type="ORF">PAHA3_2458</name>
</gene>
<dbReference type="RefSeq" id="WP_062834936.1">
    <property type="nucleotide sequence ID" value="NZ_BCNV01000001.1"/>
</dbReference>
<comment type="caution">
    <text evidence="2">The sequence shown here is derived from an EMBL/GenBank/DDBJ whole genome shotgun (WGS) entry which is preliminary data.</text>
</comment>
<protein>
    <recommendedName>
        <fullName evidence="4">Bacteriophage SP-beta YorD domain-containing protein</fullName>
    </recommendedName>
</protein>
<reference evidence="2 3" key="1">
    <citation type="journal article" date="2016" name="Genome Announc.">
        <title>Draft Genome Sequence of Paenibacillus amylolyticus Heshi-A3, Isolated from Fermented Rice Bran in a Japanese Fermented Seafood Dish.</title>
        <authorList>
            <person name="Akuzawa S."/>
            <person name="Nagaoka J."/>
            <person name="Kanekatsu M."/>
            <person name="Kubota E."/>
            <person name="Ohtake R."/>
            <person name="Suzuki T."/>
            <person name="Kanesaki Y."/>
        </authorList>
    </citation>
    <scope>NUCLEOTIDE SEQUENCE [LARGE SCALE GENOMIC DNA]</scope>
    <source>
        <strain evidence="2 3">Heshi-A3</strain>
    </source>
</reference>
<organism evidence="2 3">
    <name type="scientific">Paenibacillus amylolyticus</name>
    <dbReference type="NCBI Taxonomy" id="1451"/>
    <lineage>
        <taxon>Bacteria</taxon>
        <taxon>Bacillati</taxon>
        <taxon>Bacillota</taxon>
        <taxon>Bacilli</taxon>
        <taxon>Bacillales</taxon>
        <taxon>Paenibacillaceae</taxon>
        <taxon>Paenibacillus</taxon>
    </lineage>
</organism>
<evidence type="ECO:0000256" key="1">
    <source>
        <dbReference type="SAM" id="MobiDB-lite"/>
    </source>
</evidence>
<evidence type="ECO:0000313" key="3">
    <source>
        <dbReference type="Proteomes" id="UP000069697"/>
    </source>
</evidence>
<evidence type="ECO:0000313" key="2">
    <source>
        <dbReference type="EMBL" id="GAS82384.1"/>
    </source>
</evidence>
<evidence type="ECO:0008006" key="4">
    <source>
        <dbReference type="Google" id="ProtNLM"/>
    </source>
</evidence>
<proteinExistence type="predicted"/>
<dbReference type="Proteomes" id="UP000069697">
    <property type="component" value="Unassembled WGS sequence"/>
</dbReference>